<keyword evidence="2" id="KW-0808">Transferase</keyword>
<dbReference type="GO" id="GO:0008168">
    <property type="term" value="F:methyltransferase activity"/>
    <property type="evidence" value="ECO:0007669"/>
    <property type="project" value="UniProtKB-KW"/>
</dbReference>
<dbReference type="Proteomes" id="UP000031594">
    <property type="component" value="Unassembled WGS sequence"/>
</dbReference>
<organism evidence="2 4">
    <name type="scientific">Methylacidiphilum kamchatkense Kam1</name>
    <dbReference type="NCBI Taxonomy" id="1202785"/>
    <lineage>
        <taxon>Bacteria</taxon>
        <taxon>Pseudomonadati</taxon>
        <taxon>Verrucomicrobiota</taxon>
        <taxon>Methylacidiphilae</taxon>
        <taxon>Methylacidiphilales</taxon>
        <taxon>Methylacidiphilaceae</taxon>
        <taxon>Methylacidiphilum (ex Ratnadevi et al. 2023)</taxon>
    </lineage>
</organism>
<evidence type="ECO:0000313" key="2">
    <source>
        <dbReference type="EMBL" id="QDQ42419.1"/>
    </source>
</evidence>
<dbReference type="RefSeq" id="WP_039722075.1">
    <property type="nucleotide sequence ID" value="NZ_CP037899.1"/>
</dbReference>
<reference evidence="1 3" key="1">
    <citation type="submission" date="2014-08" db="EMBL/GenBank/DDBJ databases">
        <title>Methylacidiphilum kamchatkense strain Kam1 draft genome sequence.</title>
        <authorList>
            <person name="Birkeland N.-K."/>
            <person name="Erikstad H.A."/>
        </authorList>
    </citation>
    <scope>NUCLEOTIDE SEQUENCE [LARGE SCALE GENOMIC DNA]</scope>
    <source>
        <strain evidence="1 3">Kam1</strain>
    </source>
</reference>
<dbReference type="STRING" id="1202785.A946_10070"/>
<dbReference type="KEGG" id="mkc:kam1_1191"/>
<dbReference type="OrthoDB" id="174925at2"/>
<dbReference type="InterPro" id="IPR029063">
    <property type="entry name" value="SAM-dependent_MTases_sf"/>
</dbReference>
<dbReference type="EMBL" id="JQNX01000008">
    <property type="protein sequence ID" value="KIE57986.1"/>
    <property type="molecule type" value="Genomic_DNA"/>
</dbReference>
<accession>A0A0C1RSR3</accession>
<dbReference type="SUPFAM" id="SSF53335">
    <property type="entry name" value="S-adenosyl-L-methionine-dependent methyltransferases"/>
    <property type="match status" value="1"/>
</dbReference>
<dbReference type="AlphaFoldDB" id="A0A0C1RSR3"/>
<evidence type="ECO:0000313" key="3">
    <source>
        <dbReference type="Proteomes" id="UP000031594"/>
    </source>
</evidence>
<dbReference type="Proteomes" id="UP000315925">
    <property type="component" value="Chromosome"/>
</dbReference>
<keyword evidence="2" id="KW-0489">Methyltransferase</keyword>
<reference evidence="4" key="3">
    <citation type="submission" date="2019-03" db="EMBL/GenBank/DDBJ databases">
        <title>Complete genome of Methylacidiphilum kamchatkense Kam1.</title>
        <authorList>
            <person name="Kruse T."/>
            <person name="Murarilal Ratnadevi C."/>
            <person name="Erikstad H.-A."/>
            <person name="Birkeland N.-K."/>
        </authorList>
    </citation>
    <scope>NUCLEOTIDE SEQUENCE [LARGE SCALE GENOMIC DNA]</scope>
    <source>
        <strain evidence="4">kam1</strain>
    </source>
</reference>
<name>A0A0C1RSR3_9BACT</name>
<keyword evidence="3" id="KW-1185">Reference proteome</keyword>
<sequence length="260" mass="29780">MKVVKEKNSNPKSLQLQKETDVKNEINFLFFLLLLFSCLSFFQNPLFLSSQLSAAIYLKPYKFTRDTFTDRIPFWREDLSEFKGKPNLTYLEIGVHEGRSALWMLENILTDSTSTLIIIDDFGEHSYNTFISNVSLSGQAYKFKILKGLSTEKIKEVPLNSIDIAYVDGSGRSDIMLADLINVWDRVKHGGVIICNRYSMTKHLRWALNAPPGDLGPVGAINTFLDRYKTQLKLVRFMSNFVIVRKLTEQDSKQVSKTSE</sequence>
<dbReference type="EMBL" id="CP037899">
    <property type="protein sequence ID" value="QDQ42419.1"/>
    <property type="molecule type" value="Genomic_DNA"/>
</dbReference>
<proteinExistence type="predicted"/>
<protein>
    <submittedName>
        <fullName evidence="2">Methyltransferase family protein</fullName>
    </submittedName>
    <submittedName>
        <fullName evidence="1">SAM-dependent methyltransferase</fullName>
    </submittedName>
</protein>
<evidence type="ECO:0000313" key="4">
    <source>
        <dbReference type="Proteomes" id="UP000315925"/>
    </source>
</evidence>
<dbReference type="Gene3D" id="3.40.50.150">
    <property type="entry name" value="Vaccinia Virus protein VP39"/>
    <property type="match status" value="1"/>
</dbReference>
<gene>
    <name evidence="1" type="ORF">A946_10070</name>
    <name evidence="2" type="ORF">kam1_1191</name>
</gene>
<dbReference type="GO" id="GO:0032259">
    <property type="term" value="P:methylation"/>
    <property type="evidence" value="ECO:0007669"/>
    <property type="project" value="UniProtKB-KW"/>
</dbReference>
<evidence type="ECO:0000313" key="1">
    <source>
        <dbReference type="EMBL" id="KIE57986.1"/>
    </source>
</evidence>
<reference evidence="2" key="2">
    <citation type="journal article" date="2019" name="BMC Genomics">
        <title>Complete genome sequence analysis of the thermoacidophilic verrucomicrobial methanotroph 'Candidatus Methylacidiphilum kamchatkense' strain Kam1 and comparison with its closest relatives.</title>
        <authorList>
            <person name="Kruse T."/>
            <person name="Ratnadevi C.M."/>
            <person name="Erikstad H.A."/>
            <person name="Birkeland N.K."/>
        </authorList>
    </citation>
    <scope>NUCLEOTIDE SEQUENCE</scope>
    <source>
        <strain evidence="2">Kam1</strain>
    </source>
</reference>
<dbReference type="Pfam" id="PF13578">
    <property type="entry name" value="Methyltransf_24"/>
    <property type="match status" value="1"/>
</dbReference>